<evidence type="ECO:0000313" key="11">
    <source>
        <dbReference type="EMBL" id="KAK0742857.1"/>
    </source>
</evidence>
<dbReference type="InterPro" id="IPR037624">
    <property type="entry name" value="Nup133-like"/>
</dbReference>
<evidence type="ECO:0000256" key="6">
    <source>
        <dbReference type="ARBA" id="ARBA00023010"/>
    </source>
</evidence>
<sequence>MFSPALQDAGPAKGTRSSRRRQRPLSNDSSMQQPKAKRQRVPLAETTFVNPEAPPEMYEVKADKIDVLSLKRDGLELVAAPRKELSVRSKKPKPERASKGDGSIVLTQNNAYSVSKLPALPDRLRADPQNRQHGAVYSSTGYALELTHTHAFVWPYTSVASSPETFTFTLPYPSKHASDPLPLGSLVSPSASSEDPGLVIVMPVSGRVAYWESISSAATLDFLRQQRSGVEDTIPGMFSGESVTQIVNAESAGFILVFSSGRLASLSVRDTHGRPGISIQFLRNGLSNGSSGFFGSLRHALGSSATRGNVAAARASQSSKVGERVVVAATTKGRLSCWKVHRGGRHDLLTDADVRDEIIRTVQQADPETATSPHDSMEVLDLTFVPRGLERKYVESSRLSQALSHEQDELQHLLLLVSFTGNRQTRYSIVEAVISSKDVEIGMVRPLTSYTTPVRSSAPTKPRLFLPRPGLVAFVVFDRAVVIASMAAPPDSPESQLQEDSHIIPPTFEDVIDFRDEGTAQIVGSSTEEVPGQLEEIRAHRHRTKNPTAVLLLQGVGTIRISVADIDRFAGDKPPEVTAKSKLEQAVFFGIKNDNPLVFQGRRDLPFTPKEIGNAAIELSHEIVSSKTPFIINLPASLENNMTTRVGYLDRLIGFLNDINADLDTRTRWVLLYNAEKMAVATWIWQKHEEFLAERDDDDKKTLVSETAVYINEQQKTEPNPAIGEVDPVRHWFINDVWRLDIFVAWAYQIIKYNWTEHLTDEEGINRLVYEAVTINNGALREAYEYRQNNWQLYNIDPNKVAVGPGIPEPWSSSHFITNNLKRLVEFGFQWLDTYYVPTPDNPPVNARLLEEVRQMLPSLTNRYFTALGEYSAWASHSEDAQIQELGKKYRQAYEVDTYAKILKLKDFALWEEAIGLAKEHEAFEALAEIFVQQILTLEQSAQLLPAGGKKAEEELALADEKKRQMGQLFEQYGDKFANHAYEVLLGNSGIQAVLEFPYDKKAYATRFLRTKPELAKISWINDVEREDDIDRAAETLMDLGLTKEQQVWNKKIELSLGKLALLVEEADTSAGRGSEANGITDSEARNMANVEKIDHELALIKIQDDLYSLILPSIEDALDSAAELEMVLKEHGGLVPKKHKVLFQILEDGFGRLLKHEALQPLVLIDLLTLADLPPSHSSHIRHQFYQALKVARYGLKGEDRANAERLIWRRCLLRDDWKAVNETNNKNDTDQLDVIGETATYHTMFAIVDEQHSDKSFQPYVRPSDALGVFSTVLDRRFEYMDEGARAKLLEAMRAEDAKLRTFVEKAQLDAWYRTTKEVAEKTVANEYRRATLDKMASIHGNGSVVSLE</sequence>
<proteinExistence type="inferred from homology"/>
<keyword evidence="6" id="KW-0811">Translocation</keyword>
<comment type="caution">
    <text evidence="11">The sequence shown here is derived from an EMBL/GenBank/DDBJ whole genome shotgun (WGS) entry which is preliminary data.</text>
</comment>
<feature type="compositionally biased region" description="Polar residues" evidence="8">
    <location>
        <begin position="24"/>
        <end position="33"/>
    </location>
</feature>
<evidence type="ECO:0000313" key="12">
    <source>
        <dbReference type="Proteomes" id="UP001172155"/>
    </source>
</evidence>
<evidence type="ECO:0000256" key="5">
    <source>
        <dbReference type="ARBA" id="ARBA00022927"/>
    </source>
</evidence>
<keyword evidence="5" id="KW-0653">Protein transport</keyword>
<dbReference type="SUPFAM" id="SSF117289">
    <property type="entry name" value="Nucleoporin domain"/>
    <property type="match status" value="1"/>
</dbReference>
<keyword evidence="12" id="KW-1185">Reference proteome</keyword>
<protein>
    <submittedName>
        <fullName evidence="11">Non-repetitive/WGA-negative nucleoporin C-terminal-domain-containing protein</fullName>
    </submittedName>
</protein>
<evidence type="ECO:0000259" key="10">
    <source>
        <dbReference type="Pfam" id="PF08801"/>
    </source>
</evidence>
<keyword evidence="7" id="KW-0539">Nucleus</keyword>
<name>A0AA40EP15_9PEZI</name>
<feature type="domain" description="Nucleoporin Nup133/Nup155-like N-terminal" evidence="10">
    <location>
        <begin position="107"/>
        <end position="560"/>
    </location>
</feature>
<dbReference type="GO" id="GO:0006606">
    <property type="term" value="P:protein import into nucleus"/>
    <property type="evidence" value="ECO:0007669"/>
    <property type="project" value="TreeGrafter"/>
</dbReference>
<dbReference type="GO" id="GO:0000972">
    <property type="term" value="P:transcription-dependent tethering of RNA polymerase II gene DNA at nuclear periphery"/>
    <property type="evidence" value="ECO:0007669"/>
    <property type="project" value="TreeGrafter"/>
</dbReference>
<dbReference type="Pfam" id="PF03177">
    <property type="entry name" value="Nucleoporin_C"/>
    <property type="match status" value="1"/>
</dbReference>
<evidence type="ECO:0000256" key="4">
    <source>
        <dbReference type="ARBA" id="ARBA00022816"/>
    </source>
</evidence>
<comment type="similarity">
    <text evidence="2">Belongs to the nucleoporin Nup133 family.</text>
</comment>
<dbReference type="GO" id="GO:0017056">
    <property type="term" value="F:structural constituent of nuclear pore"/>
    <property type="evidence" value="ECO:0007669"/>
    <property type="project" value="InterPro"/>
</dbReference>
<feature type="region of interest" description="Disordered" evidence="8">
    <location>
        <begin position="1"/>
        <end position="56"/>
    </location>
</feature>
<dbReference type="Proteomes" id="UP001172155">
    <property type="component" value="Unassembled WGS sequence"/>
</dbReference>
<dbReference type="InterPro" id="IPR014908">
    <property type="entry name" value="Nucleoporin_Nup133/Nup155_N"/>
</dbReference>
<dbReference type="FunFam" id="2.130.10.10:FF:001057">
    <property type="entry name" value="Nuclear pore complex subunit Nup133, putative"/>
    <property type="match status" value="1"/>
</dbReference>
<dbReference type="GO" id="GO:0016973">
    <property type="term" value="P:poly(A)+ mRNA export from nucleus"/>
    <property type="evidence" value="ECO:0007669"/>
    <property type="project" value="TreeGrafter"/>
</dbReference>
<accession>A0AA40EP15</accession>
<evidence type="ECO:0000256" key="8">
    <source>
        <dbReference type="SAM" id="MobiDB-lite"/>
    </source>
</evidence>
<dbReference type="Pfam" id="PF08801">
    <property type="entry name" value="Nucleoporin_N"/>
    <property type="match status" value="1"/>
</dbReference>
<dbReference type="EMBL" id="JAUKUD010000005">
    <property type="protein sequence ID" value="KAK0742857.1"/>
    <property type="molecule type" value="Genomic_DNA"/>
</dbReference>
<dbReference type="PANTHER" id="PTHR13405">
    <property type="entry name" value="NUCLEAR PORE COMPLEX PROTEIN NUP133"/>
    <property type="match status" value="1"/>
</dbReference>
<gene>
    <name evidence="11" type="ORF">B0T18DRAFT_430257</name>
</gene>
<evidence type="ECO:0000256" key="7">
    <source>
        <dbReference type="ARBA" id="ARBA00023242"/>
    </source>
</evidence>
<dbReference type="Gene3D" id="2.130.10.10">
    <property type="entry name" value="YVTN repeat-like/Quinoprotein amine dehydrogenase"/>
    <property type="match status" value="1"/>
</dbReference>
<evidence type="ECO:0000256" key="3">
    <source>
        <dbReference type="ARBA" id="ARBA00022448"/>
    </source>
</evidence>
<dbReference type="Gene3D" id="1.20.58.1380">
    <property type="match status" value="1"/>
</dbReference>
<reference evidence="11" key="1">
    <citation type="submission" date="2023-06" db="EMBL/GenBank/DDBJ databases">
        <title>Genome-scale phylogeny and comparative genomics of the fungal order Sordariales.</title>
        <authorList>
            <consortium name="Lawrence Berkeley National Laboratory"/>
            <person name="Hensen N."/>
            <person name="Bonometti L."/>
            <person name="Westerberg I."/>
            <person name="Brannstrom I.O."/>
            <person name="Guillou S."/>
            <person name="Cros-Aarteil S."/>
            <person name="Calhoun S."/>
            <person name="Haridas S."/>
            <person name="Kuo A."/>
            <person name="Mondo S."/>
            <person name="Pangilinan J."/>
            <person name="Riley R."/>
            <person name="LaButti K."/>
            <person name="Andreopoulos B."/>
            <person name="Lipzen A."/>
            <person name="Chen C."/>
            <person name="Yanf M."/>
            <person name="Daum C."/>
            <person name="Ng V."/>
            <person name="Clum A."/>
            <person name="Steindorff A."/>
            <person name="Ohm R."/>
            <person name="Martin F."/>
            <person name="Silar P."/>
            <person name="Natvig D."/>
            <person name="Lalanne C."/>
            <person name="Gautier V."/>
            <person name="Ament-velasquez S.L."/>
            <person name="Kruys A."/>
            <person name="Hutchinson M.I."/>
            <person name="Powell A.J."/>
            <person name="Barry K."/>
            <person name="Miller A.N."/>
            <person name="Grigoriev I.V."/>
            <person name="Debuchy R."/>
            <person name="Gladieux P."/>
            <person name="Thoren M.H."/>
            <person name="Johannesson H."/>
        </authorList>
    </citation>
    <scope>NUCLEOTIDE SEQUENCE</scope>
    <source>
        <strain evidence="11">SMH3187-1</strain>
    </source>
</reference>
<dbReference type="InterPro" id="IPR015943">
    <property type="entry name" value="WD40/YVTN_repeat-like_dom_sf"/>
</dbReference>
<evidence type="ECO:0000259" key="9">
    <source>
        <dbReference type="Pfam" id="PF03177"/>
    </source>
</evidence>
<evidence type="ECO:0000256" key="1">
    <source>
        <dbReference type="ARBA" id="ARBA00004259"/>
    </source>
</evidence>
<keyword evidence="4" id="KW-0509">mRNA transport</keyword>
<feature type="domain" description="Nucleoporin Nup133/Nup155-like C-terminal" evidence="9">
    <location>
        <begin position="671"/>
        <end position="1317"/>
    </location>
</feature>
<dbReference type="PANTHER" id="PTHR13405:SF11">
    <property type="entry name" value="NUCLEAR PORE COMPLEX PROTEIN NUP133"/>
    <property type="match status" value="1"/>
</dbReference>
<comment type="subcellular location">
    <subcellularLocation>
        <location evidence="1">Nucleus envelope</location>
    </subcellularLocation>
</comment>
<keyword evidence="3" id="KW-0813">Transport</keyword>
<organism evidence="11 12">
    <name type="scientific">Schizothecium vesticola</name>
    <dbReference type="NCBI Taxonomy" id="314040"/>
    <lineage>
        <taxon>Eukaryota</taxon>
        <taxon>Fungi</taxon>
        <taxon>Dikarya</taxon>
        <taxon>Ascomycota</taxon>
        <taxon>Pezizomycotina</taxon>
        <taxon>Sordariomycetes</taxon>
        <taxon>Sordariomycetidae</taxon>
        <taxon>Sordariales</taxon>
        <taxon>Schizotheciaceae</taxon>
        <taxon>Schizothecium</taxon>
    </lineage>
</organism>
<dbReference type="InterPro" id="IPR007187">
    <property type="entry name" value="Nucleoporin_Nup133/Nup155_C"/>
</dbReference>
<evidence type="ECO:0000256" key="2">
    <source>
        <dbReference type="ARBA" id="ARBA00005569"/>
    </source>
</evidence>
<dbReference type="GO" id="GO:0031080">
    <property type="term" value="C:nuclear pore outer ring"/>
    <property type="evidence" value="ECO:0007669"/>
    <property type="project" value="TreeGrafter"/>
</dbReference>
<dbReference type="Gene3D" id="1.25.40.700">
    <property type="match status" value="1"/>
</dbReference>